<organism evidence="1 2">
    <name type="scientific">Haloprofundus marisrubri</name>
    <dbReference type="NCBI Taxonomy" id="1514971"/>
    <lineage>
        <taxon>Archaea</taxon>
        <taxon>Methanobacteriati</taxon>
        <taxon>Methanobacteriota</taxon>
        <taxon>Stenosarchaea group</taxon>
        <taxon>Halobacteria</taxon>
        <taxon>Halobacteriales</taxon>
        <taxon>Haloferacaceae</taxon>
        <taxon>Haloprofundus</taxon>
    </lineage>
</organism>
<protein>
    <recommendedName>
        <fullName evidence="3">Sterol carrier protein</fullName>
    </recommendedName>
</protein>
<sequence length="139" mass="16227">MSSTELGSDEWWSEYRQTVNEDREMEVRGHDRFDDNFFVQIDDDKFLVEMYGGEVQDVVKNPGVNGDWSFGVSGSREAWEEFTQELPPAHNNEIIASDYRTAVKGEEGYLELHGNNKKVFQNLRPFQRALELMRETQNN</sequence>
<keyword evidence="2" id="KW-1185">Reference proteome</keyword>
<evidence type="ECO:0000313" key="1">
    <source>
        <dbReference type="EMBL" id="KTG11547.1"/>
    </source>
</evidence>
<dbReference type="RefSeq" id="WP_058580031.1">
    <property type="nucleotide sequence ID" value="NZ_LOPU01000003.1"/>
</dbReference>
<dbReference type="OrthoDB" id="179766at2157"/>
<dbReference type="AlphaFoldDB" id="A0A0W1RE47"/>
<dbReference type="EMBL" id="LOPU01000003">
    <property type="protein sequence ID" value="KTG11547.1"/>
    <property type="molecule type" value="Genomic_DNA"/>
</dbReference>
<proteinExistence type="predicted"/>
<evidence type="ECO:0000313" key="2">
    <source>
        <dbReference type="Proteomes" id="UP000054387"/>
    </source>
</evidence>
<dbReference type="Proteomes" id="UP000054387">
    <property type="component" value="Unassembled WGS sequence"/>
</dbReference>
<name>A0A0W1RE47_9EURY</name>
<comment type="caution">
    <text evidence="1">The sequence shown here is derived from an EMBL/GenBank/DDBJ whole genome shotgun (WGS) entry which is preliminary data.</text>
</comment>
<gene>
    <name evidence="1" type="ORF">AUR64_03335</name>
</gene>
<evidence type="ECO:0008006" key="3">
    <source>
        <dbReference type="Google" id="ProtNLM"/>
    </source>
</evidence>
<accession>A0A0W1RE47</accession>
<dbReference type="STRING" id="1514971.AUR64_03335"/>
<reference evidence="1 2" key="1">
    <citation type="submission" date="2015-12" db="EMBL/GenBank/DDBJ databases">
        <title>Haloprofundus marisrubri gen. nov., sp. nov., an extremely halophilic archaeon isolated from the Discovery deep brine-seawater interface in the Red Sea.</title>
        <authorList>
            <person name="Zhang G."/>
            <person name="Stingl U."/>
            <person name="Rashid M."/>
        </authorList>
    </citation>
    <scope>NUCLEOTIDE SEQUENCE [LARGE SCALE GENOMIC DNA]</scope>
    <source>
        <strain evidence="1 2">SB9</strain>
    </source>
</reference>